<dbReference type="EMBL" id="JAVRRD010000006">
    <property type="protein sequence ID" value="KAK5057908.1"/>
    <property type="molecule type" value="Genomic_DNA"/>
</dbReference>
<dbReference type="Proteomes" id="UP001358417">
    <property type="component" value="Unassembled WGS sequence"/>
</dbReference>
<dbReference type="AlphaFoldDB" id="A0AAV9NKZ0"/>
<organism evidence="1 2">
    <name type="scientific">Exophiala bonariae</name>
    <dbReference type="NCBI Taxonomy" id="1690606"/>
    <lineage>
        <taxon>Eukaryota</taxon>
        <taxon>Fungi</taxon>
        <taxon>Dikarya</taxon>
        <taxon>Ascomycota</taxon>
        <taxon>Pezizomycotina</taxon>
        <taxon>Eurotiomycetes</taxon>
        <taxon>Chaetothyriomycetidae</taxon>
        <taxon>Chaetothyriales</taxon>
        <taxon>Herpotrichiellaceae</taxon>
        <taxon>Exophiala</taxon>
    </lineage>
</organism>
<evidence type="ECO:0000313" key="1">
    <source>
        <dbReference type="EMBL" id="KAK5057908.1"/>
    </source>
</evidence>
<keyword evidence="2" id="KW-1185">Reference proteome</keyword>
<sequence length="234" mass="26519">MVVTEIALLPLQQSCNPEDTNSIASQIHDSAVEVILSQPGAHRVRWGRRYEDNPLLMWFVDWDNIESHTRFMAVYEPFLKEFGGILDTGARAYHADFVPYGKAETPCDARSRTTQIITMWFPDTYSEVDKHEVESQAQRFVATLENVASYNSSVGGWVREMIDIPGTIRQGKAYVLLVSWDLPKGSLEAREGDAIKNNFKFLWDARGLEKLEVVHSTLVEVTRISKGLQGRSNL</sequence>
<dbReference type="RefSeq" id="XP_064709026.1">
    <property type="nucleotide sequence ID" value="XM_064855437.1"/>
</dbReference>
<protein>
    <recommendedName>
        <fullName evidence="3">ABM domain-containing protein</fullName>
    </recommendedName>
</protein>
<dbReference type="Gene3D" id="3.30.70.100">
    <property type="match status" value="1"/>
</dbReference>
<evidence type="ECO:0008006" key="3">
    <source>
        <dbReference type="Google" id="ProtNLM"/>
    </source>
</evidence>
<dbReference type="GeneID" id="89980059"/>
<name>A0AAV9NKZ0_9EURO</name>
<reference evidence="1 2" key="1">
    <citation type="submission" date="2023-08" db="EMBL/GenBank/DDBJ databases">
        <title>Black Yeasts Isolated from many extreme environments.</title>
        <authorList>
            <person name="Coleine C."/>
            <person name="Stajich J.E."/>
            <person name="Selbmann L."/>
        </authorList>
    </citation>
    <scope>NUCLEOTIDE SEQUENCE [LARGE SCALE GENOMIC DNA]</scope>
    <source>
        <strain evidence="1 2">CCFEE 5792</strain>
    </source>
</reference>
<evidence type="ECO:0000313" key="2">
    <source>
        <dbReference type="Proteomes" id="UP001358417"/>
    </source>
</evidence>
<accession>A0AAV9NKZ0</accession>
<proteinExistence type="predicted"/>
<gene>
    <name evidence="1" type="ORF">LTR84_011909</name>
</gene>
<comment type="caution">
    <text evidence="1">The sequence shown here is derived from an EMBL/GenBank/DDBJ whole genome shotgun (WGS) entry which is preliminary data.</text>
</comment>